<reference evidence="3 4" key="1">
    <citation type="submission" date="2020-04" db="EMBL/GenBank/DDBJ databases">
        <title>Paenibacillus algicola sp. nov., a novel marine bacterium producing alginate lyase.</title>
        <authorList>
            <person name="Huang H."/>
        </authorList>
    </citation>
    <scope>NUCLEOTIDE SEQUENCE [LARGE SCALE GENOMIC DNA]</scope>
    <source>
        <strain evidence="3 4">L7-75</strain>
    </source>
</reference>
<evidence type="ECO:0000313" key="4">
    <source>
        <dbReference type="Proteomes" id="UP000565468"/>
    </source>
</evidence>
<name>A0A848M2H3_PAELE</name>
<dbReference type="PROSITE" id="PS51257">
    <property type="entry name" value="PROKAR_LIPOPROTEIN"/>
    <property type="match status" value="1"/>
</dbReference>
<feature type="signal peptide" evidence="2">
    <location>
        <begin position="1"/>
        <end position="21"/>
    </location>
</feature>
<dbReference type="RefSeq" id="WP_169503939.1">
    <property type="nucleotide sequence ID" value="NZ_JABBPN010000003.1"/>
</dbReference>
<evidence type="ECO:0000256" key="1">
    <source>
        <dbReference type="SAM" id="MobiDB-lite"/>
    </source>
</evidence>
<keyword evidence="4" id="KW-1185">Reference proteome</keyword>
<organism evidence="3 4">
    <name type="scientific">Paenibacillus lemnae</name>
    <dbReference type="NCBI Taxonomy" id="1330551"/>
    <lineage>
        <taxon>Bacteria</taxon>
        <taxon>Bacillati</taxon>
        <taxon>Bacillota</taxon>
        <taxon>Bacilli</taxon>
        <taxon>Bacillales</taxon>
        <taxon>Paenibacillaceae</taxon>
        <taxon>Paenibacillus</taxon>
    </lineage>
</organism>
<gene>
    <name evidence="3" type="ORF">HII30_05215</name>
</gene>
<dbReference type="Gene3D" id="2.50.20.20">
    <property type="match status" value="1"/>
</dbReference>
<keyword evidence="2" id="KW-0732">Signal</keyword>
<feature type="chain" id="PRO_5032408196" description="LppX_LprAFG lipoprotein" evidence="2">
    <location>
        <begin position="22"/>
        <end position="305"/>
    </location>
</feature>
<dbReference type="InterPro" id="IPR046720">
    <property type="entry name" value="DUF6612"/>
</dbReference>
<evidence type="ECO:0008006" key="5">
    <source>
        <dbReference type="Google" id="ProtNLM"/>
    </source>
</evidence>
<evidence type="ECO:0000313" key="3">
    <source>
        <dbReference type="EMBL" id="NMO95188.1"/>
    </source>
</evidence>
<dbReference type="Pfam" id="PF20316">
    <property type="entry name" value="DUF6612"/>
    <property type="match status" value="1"/>
</dbReference>
<sequence length="305" mass="33495">MKKWTTGLLSVILVMGMTACSSDNEPEDAGSTTPPATEQPAENGGTETETPAVETPAEDETAAVPTVDELIQKSAEASQEMKSFTMKSDIKQDITMGEEAQNISIQMTADTTVDPMEMYQEMTMDMAGQGSQDIKQYITQDGVYSEVEGQWYKLPEAEAKQIMDSMAMTSQGPEQQLEQFKSIAEETEVTEDGDNFVLTADVSGDSLKELAKTYMSQTGGTDEQTAAMLEQMDIKSMKIVYGVNKETYLPTMSNVDMVMEMTEGEQTVQLDMKMTSDFTKHNEIDKIEIPQDVVDNAQSMDGAAQ</sequence>
<protein>
    <recommendedName>
        <fullName evidence="5">LppX_LprAFG lipoprotein</fullName>
    </recommendedName>
</protein>
<dbReference type="InterPro" id="IPR029046">
    <property type="entry name" value="LolA/LolB/LppX"/>
</dbReference>
<evidence type="ECO:0000256" key="2">
    <source>
        <dbReference type="SAM" id="SignalP"/>
    </source>
</evidence>
<dbReference type="SUPFAM" id="SSF89392">
    <property type="entry name" value="Prokaryotic lipoproteins and lipoprotein localization factors"/>
    <property type="match status" value="1"/>
</dbReference>
<feature type="compositionally biased region" description="Low complexity" evidence="1">
    <location>
        <begin position="46"/>
        <end position="55"/>
    </location>
</feature>
<dbReference type="EMBL" id="JABBPN010000003">
    <property type="protein sequence ID" value="NMO95188.1"/>
    <property type="molecule type" value="Genomic_DNA"/>
</dbReference>
<dbReference type="Proteomes" id="UP000565468">
    <property type="component" value="Unassembled WGS sequence"/>
</dbReference>
<accession>A0A848M2H3</accession>
<dbReference type="AlphaFoldDB" id="A0A848M2H3"/>
<comment type="caution">
    <text evidence="3">The sequence shown here is derived from an EMBL/GenBank/DDBJ whole genome shotgun (WGS) entry which is preliminary data.</text>
</comment>
<proteinExistence type="predicted"/>
<feature type="region of interest" description="Disordered" evidence="1">
    <location>
        <begin position="20"/>
        <end position="68"/>
    </location>
</feature>